<name>A0ABD3BKU9_9LAMI</name>
<dbReference type="Gene3D" id="4.10.60.10">
    <property type="entry name" value="Zinc finger, CCHC-type"/>
    <property type="match status" value="1"/>
</dbReference>
<dbReference type="SMART" id="SM00343">
    <property type="entry name" value="ZnF_C2HC"/>
    <property type="match status" value="1"/>
</dbReference>
<sequence length="528" mass="58909">MAEQDLNLETLLLTNIQIEDTNTSHIPKNHKEKEFTIIAKILTPKTINMSAFRDTIIKAWNVKGKITANTLQGNTMAVIFNEKKDQEKVLNASWTFRDHQIIIAEWPKEKALNEIDLSKTTFWIHVFGIPVAWIDQEMAINIGNFVGSFAKDDLGSPAHKWRKSLRIQVKIDISKPLTTAMLIGMNGRKKILLEIRYERLTDICYKCGKIGHKSATCPDNVDCSDESNPNPKFGPWMKAENSHIQNPRYQVQIPQSQREVMDNNGSSPIRDETPANTTAADGVGKTLDTVQPNVQKAGETALKEVTETSDKMEICQKIALGAEINGRDELEGKAEINDNILMDKNIPRVPTCDSALTIHSGVGMGQTNAWAKTIAFTGPKIIQPTYEGNTNQGLKRKYMGQDIQNPLDPIPNPSAERSIPFTKDLNTHIFDQKPLTLNPNIHLSKKTKIELSSQPNPGTPNCKIDEILANQEGYEGNEPGNEQKNRKGQHIYSINRKEPNSPKLHKITASERGNVESTPINGPEGSCK</sequence>
<evidence type="ECO:0000256" key="1">
    <source>
        <dbReference type="PROSITE-ProRule" id="PRU00047"/>
    </source>
</evidence>
<dbReference type="PANTHER" id="PTHR31286:SF167">
    <property type="entry name" value="OS09G0268800 PROTEIN"/>
    <property type="match status" value="1"/>
</dbReference>
<keyword evidence="1" id="KW-0863">Zinc-finger</keyword>
<dbReference type="InterPro" id="IPR025836">
    <property type="entry name" value="Zn_knuckle_CX2CX4HX4C"/>
</dbReference>
<comment type="caution">
    <text evidence="4">The sequence shown here is derived from an EMBL/GenBank/DDBJ whole genome shotgun (WGS) entry which is preliminary data.</text>
</comment>
<dbReference type="SUPFAM" id="SSF57756">
    <property type="entry name" value="Retrovirus zinc finger-like domains"/>
    <property type="match status" value="1"/>
</dbReference>
<dbReference type="Proteomes" id="UP001632038">
    <property type="component" value="Unassembled WGS sequence"/>
</dbReference>
<gene>
    <name evidence="4" type="ORF">CASFOL_038389</name>
</gene>
<feature type="domain" description="CCHC-type" evidence="3">
    <location>
        <begin position="204"/>
        <end position="219"/>
    </location>
</feature>
<organism evidence="4 5">
    <name type="scientific">Castilleja foliolosa</name>
    <dbReference type="NCBI Taxonomy" id="1961234"/>
    <lineage>
        <taxon>Eukaryota</taxon>
        <taxon>Viridiplantae</taxon>
        <taxon>Streptophyta</taxon>
        <taxon>Embryophyta</taxon>
        <taxon>Tracheophyta</taxon>
        <taxon>Spermatophyta</taxon>
        <taxon>Magnoliopsida</taxon>
        <taxon>eudicotyledons</taxon>
        <taxon>Gunneridae</taxon>
        <taxon>Pentapetalae</taxon>
        <taxon>asterids</taxon>
        <taxon>lamiids</taxon>
        <taxon>Lamiales</taxon>
        <taxon>Orobanchaceae</taxon>
        <taxon>Pedicularideae</taxon>
        <taxon>Castillejinae</taxon>
        <taxon>Castilleja</taxon>
    </lineage>
</organism>
<reference evidence="5" key="1">
    <citation type="journal article" date="2024" name="IScience">
        <title>Strigolactones Initiate the Formation of Haustorium-like Structures in Castilleja.</title>
        <authorList>
            <person name="Buerger M."/>
            <person name="Peterson D."/>
            <person name="Chory J."/>
        </authorList>
    </citation>
    <scope>NUCLEOTIDE SEQUENCE [LARGE SCALE GENOMIC DNA]</scope>
</reference>
<dbReference type="AlphaFoldDB" id="A0ABD3BKU9"/>
<dbReference type="PANTHER" id="PTHR31286">
    <property type="entry name" value="GLYCINE-RICH CELL WALL STRUCTURAL PROTEIN 1.8-LIKE"/>
    <property type="match status" value="1"/>
</dbReference>
<feature type="region of interest" description="Disordered" evidence="2">
    <location>
        <begin position="473"/>
        <end position="528"/>
    </location>
</feature>
<dbReference type="InterPro" id="IPR025558">
    <property type="entry name" value="DUF4283"/>
</dbReference>
<dbReference type="EMBL" id="JAVIJP010000081">
    <property type="protein sequence ID" value="KAL3618068.1"/>
    <property type="molecule type" value="Genomic_DNA"/>
</dbReference>
<proteinExistence type="predicted"/>
<keyword evidence="1" id="KW-0479">Metal-binding</keyword>
<accession>A0ABD3BKU9</accession>
<evidence type="ECO:0000313" key="5">
    <source>
        <dbReference type="Proteomes" id="UP001632038"/>
    </source>
</evidence>
<dbReference type="InterPro" id="IPR001878">
    <property type="entry name" value="Znf_CCHC"/>
</dbReference>
<evidence type="ECO:0000259" key="3">
    <source>
        <dbReference type="PROSITE" id="PS50158"/>
    </source>
</evidence>
<keyword evidence="5" id="KW-1185">Reference proteome</keyword>
<dbReference type="GO" id="GO:0008270">
    <property type="term" value="F:zinc ion binding"/>
    <property type="evidence" value="ECO:0007669"/>
    <property type="project" value="UniProtKB-KW"/>
</dbReference>
<dbReference type="Pfam" id="PF14111">
    <property type="entry name" value="DUF4283"/>
    <property type="match status" value="1"/>
</dbReference>
<evidence type="ECO:0000256" key="2">
    <source>
        <dbReference type="SAM" id="MobiDB-lite"/>
    </source>
</evidence>
<dbReference type="InterPro" id="IPR040256">
    <property type="entry name" value="At4g02000-like"/>
</dbReference>
<evidence type="ECO:0000313" key="4">
    <source>
        <dbReference type="EMBL" id="KAL3618068.1"/>
    </source>
</evidence>
<dbReference type="Pfam" id="PF14392">
    <property type="entry name" value="zf-CCHC_4"/>
    <property type="match status" value="1"/>
</dbReference>
<protein>
    <recommendedName>
        <fullName evidence="3">CCHC-type domain-containing protein</fullName>
    </recommendedName>
</protein>
<dbReference type="PROSITE" id="PS50158">
    <property type="entry name" value="ZF_CCHC"/>
    <property type="match status" value="1"/>
</dbReference>
<keyword evidence="1" id="KW-0862">Zinc</keyword>
<dbReference type="InterPro" id="IPR036875">
    <property type="entry name" value="Znf_CCHC_sf"/>
</dbReference>
<feature type="region of interest" description="Disordered" evidence="2">
    <location>
        <begin position="260"/>
        <end position="283"/>
    </location>
</feature>